<feature type="transmembrane region" description="Helical" evidence="1">
    <location>
        <begin position="20"/>
        <end position="38"/>
    </location>
</feature>
<evidence type="ECO:0000313" key="3">
    <source>
        <dbReference type="Proteomes" id="UP000270094"/>
    </source>
</evidence>
<keyword evidence="1" id="KW-0472">Membrane</keyword>
<dbReference type="OrthoDB" id="3936150at2759"/>
<name>A0A3P7LGP2_STRVU</name>
<evidence type="ECO:0000313" key="2">
    <source>
        <dbReference type="EMBL" id="VDM78358.1"/>
    </source>
</evidence>
<keyword evidence="1" id="KW-1133">Transmembrane helix</keyword>
<evidence type="ECO:0000256" key="1">
    <source>
        <dbReference type="SAM" id="Phobius"/>
    </source>
</evidence>
<accession>A0A3P7LGP2</accession>
<dbReference type="Proteomes" id="UP000270094">
    <property type="component" value="Unassembled WGS sequence"/>
</dbReference>
<keyword evidence="1" id="KW-0812">Transmembrane</keyword>
<dbReference type="EMBL" id="UYYB01101679">
    <property type="protein sequence ID" value="VDM78358.1"/>
    <property type="molecule type" value="Genomic_DNA"/>
</dbReference>
<sequence length="132" mass="14593">MGKSREAKKPLIPQNLDDIVVLGRYTLLVCLLTEFAFLSQLSNTMYMVYAGSSPAIKGCGNITFASMDDACANLHSCEDAPLELESQFYSVNEEKPVFGVCNLSEVRLARKSLAVIGQLSDKKMSRFRADFL</sequence>
<organism evidence="2 3">
    <name type="scientific">Strongylus vulgaris</name>
    <name type="common">Blood worm</name>
    <dbReference type="NCBI Taxonomy" id="40348"/>
    <lineage>
        <taxon>Eukaryota</taxon>
        <taxon>Metazoa</taxon>
        <taxon>Ecdysozoa</taxon>
        <taxon>Nematoda</taxon>
        <taxon>Chromadorea</taxon>
        <taxon>Rhabditida</taxon>
        <taxon>Rhabditina</taxon>
        <taxon>Rhabditomorpha</taxon>
        <taxon>Strongyloidea</taxon>
        <taxon>Strongylidae</taxon>
        <taxon>Strongylus</taxon>
    </lineage>
</organism>
<gene>
    <name evidence="2" type="ORF">SVUK_LOCUS13356</name>
</gene>
<protein>
    <submittedName>
        <fullName evidence="2">Uncharacterized protein</fullName>
    </submittedName>
</protein>
<proteinExistence type="predicted"/>
<reference evidence="2 3" key="1">
    <citation type="submission" date="2018-11" db="EMBL/GenBank/DDBJ databases">
        <authorList>
            <consortium name="Pathogen Informatics"/>
        </authorList>
    </citation>
    <scope>NUCLEOTIDE SEQUENCE [LARGE SCALE GENOMIC DNA]</scope>
</reference>
<dbReference type="AlphaFoldDB" id="A0A3P7LGP2"/>
<keyword evidence="3" id="KW-1185">Reference proteome</keyword>